<evidence type="ECO:0000256" key="7">
    <source>
        <dbReference type="SAM" id="SignalP"/>
    </source>
</evidence>
<dbReference type="Pfam" id="PF00012">
    <property type="entry name" value="HSP70"/>
    <property type="match status" value="1"/>
</dbReference>
<dbReference type="PROSITE" id="PS01036">
    <property type="entry name" value="HSP70_3"/>
    <property type="match status" value="1"/>
</dbReference>
<keyword evidence="2 7" id="KW-0732">Signal</keyword>
<dbReference type="Gene3D" id="1.20.1270.10">
    <property type="match status" value="1"/>
</dbReference>
<dbReference type="InterPro" id="IPR043129">
    <property type="entry name" value="ATPase_NBD"/>
</dbReference>
<dbReference type="InterPro" id="IPR013126">
    <property type="entry name" value="Hsp_70_fam"/>
</dbReference>
<evidence type="ECO:0000256" key="3">
    <source>
        <dbReference type="ARBA" id="ARBA00022741"/>
    </source>
</evidence>
<evidence type="ECO:0000256" key="2">
    <source>
        <dbReference type="ARBA" id="ARBA00022729"/>
    </source>
</evidence>
<dbReference type="SUPFAM" id="SSF100934">
    <property type="entry name" value="Heat shock protein 70kD (HSP70), C-terminal subdomain"/>
    <property type="match status" value="1"/>
</dbReference>
<sequence length="893" mass="100679">MRCSVVFWIISIFLLHTTNPALAAVLGIDYGQQFLKAMVVSPQAPMELILTPESKRKDVSGLAIRKLGSNPDDIERLFGSSVGSLSTRFPKDTLLHLKPLLGKPGSDMNDMTLYLREHPGVEIVDTKRNSLAFKVRGTEYSVEELVAMNIQEIINRANSLLKEKDPSGFDFVDRLSLTVPEFFTQHQRKALLDVGTITTDNLQTCLVNDGLSVLINFAFKHRDFTPGEKLYYIVYDMGSGSTKASLFSIMQPINDTEPLTLEIGGYGFNDRLGGSKFTLDIASLIQNRFLEQHKAVRTFSLNASPKSLAKIVQAAEKAKLVLSANSEAHVSIESLIDEIDFKTTISRSEFEEFIQEGVRDIAGPIEGALSTQFWDDPIDLDDLSGIILTGGSSRVPVVQEQLSKFVPEEKILRSVNADESAVNGATVRGVKIFDAFKTKPLNIIERSVFNYGIKVQQEESEEIIFHRGTEYPSQKTITIDPLEKANDKFTIDLYENDRIFKTVAVSTKDVERSFTSESCPLGVSYNITFTLSHNRIFDVDKAEAICQKNSSVGDSGVDSEKDVTDVNSDTSKNSKGKPSRKLKLLLTKDDTPIKHMSSDEKYQCRKHISFLVKTDKERYELEAAKNSLEALLYETRIYLENTDIIETGPKIHLERLAELIPDYLEWLEDGADDFKKGDIEEKISQIQKLRNKIETYLKYLSEPLDGKQFKDMLEKSNNLSQKLADSKQQVNDTIELIEDKVAEFDLDVHEEYSKISLPSYIARLLAGWDETLSSLREKTTSIETMIESGALEQTDRDDLLEMKLSFDEVSIEFEKKINAFNMGKDYRFRELLSLTQKLEKVRKRKEERLRKSMAEMNNSTSGLFSEATDTLEPSSLSSSTSTETLTAIFHDEL</sequence>
<name>A0A7H9AZB6_ZYGMR</name>
<dbReference type="GO" id="GO:0005788">
    <property type="term" value="C:endoplasmic reticulum lumen"/>
    <property type="evidence" value="ECO:0007669"/>
    <property type="project" value="UniProtKB-SubCell"/>
</dbReference>
<evidence type="ECO:0000256" key="4">
    <source>
        <dbReference type="ARBA" id="ARBA00022840"/>
    </source>
</evidence>
<keyword evidence="3" id="KW-0547">Nucleotide-binding</keyword>
<evidence type="ECO:0000256" key="6">
    <source>
        <dbReference type="SAM" id="MobiDB-lite"/>
    </source>
</evidence>
<gene>
    <name evidence="8" type="ORF">HG535_0C01070</name>
</gene>
<feature type="compositionally biased region" description="Low complexity" evidence="6">
    <location>
        <begin position="868"/>
        <end position="883"/>
    </location>
</feature>
<dbReference type="GO" id="GO:0005524">
    <property type="term" value="F:ATP binding"/>
    <property type="evidence" value="ECO:0007669"/>
    <property type="project" value="UniProtKB-KW"/>
</dbReference>
<dbReference type="PROSITE" id="PS00329">
    <property type="entry name" value="HSP70_2"/>
    <property type="match status" value="1"/>
</dbReference>
<keyword evidence="4" id="KW-0067">ATP-binding</keyword>
<evidence type="ECO:0000256" key="5">
    <source>
        <dbReference type="ARBA" id="ARBA00023186"/>
    </source>
</evidence>
<dbReference type="Gene3D" id="3.90.640.10">
    <property type="entry name" value="Actin, Chain A, domain 4"/>
    <property type="match status" value="1"/>
</dbReference>
<dbReference type="CDD" id="cd10230">
    <property type="entry name" value="ASKHA_NBD_HSP70_HYOU1"/>
    <property type="match status" value="1"/>
</dbReference>
<dbReference type="InterPro" id="IPR018181">
    <property type="entry name" value="Heat_shock_70_CS"/>
</dbReference>
<evidence type="ECO:0000313" key="9">
    <source>
        <dbReference type="Proteomes" id="UP000509704"/>
    </source>
</evidence>
<dbReference type="PANTHER" id="PTHR45639:SF3">
    <property type="entry name" value="HYPOXIA UP-REGULATED PROTEIN 1"/>
    <property type="match status" value="1"/>
</dbReference>
<dbReference type="GeneID" id="59235454"/>
<dbReference type="Proteomes" id="UP000509704">
    <property type="component" value="Chromosome 3"/>
</dbReference>
<dbReference type="GO" id="GO:0034663">
    <property type="term" value="C:endoplasmic reticulum chaperone complex"/>
    <property type="evidence" value="ECO:0007669"/>
    <property type="project" value="TreeGrafter"/>
</dbReference>
<dbReference type="FunFam" id="3.90.640.10:FF:000003">
    <property type="entry name" value="Molecular chaperone DnaK"/>
    <property type="match status" value="1"/>
</dbReference>
<feature type="chain" id="PRO_5028950374" evidence="7">
    <location>
        <begin position="24"/>
        <end position="893"/>
    </location>
</feature>
<dbReference type="OrthoDB" id="10262720at2759"/>
<protein>
    <submittedName>
        <fullName evidence="8">Uncharacterized protein</fullName>
    </submittedName>
</protein>
<dbReference type="PRINTS" id="PR00301">
    <property type="entry name" value="HEATSHOCK70"/>
</dbReference>
<keyword evidence="5" id="KW-0143">Chaperone</keyword>
<dbReference type="AlphaFoldDB" id="A0A7H9AZB6"/>
<dbReference type="Gene3D" id="3.30.420.40">
    <property type="match status" value="2"/>
</dbReference>
<feature type="region of interest" description="Disordered" evidence="6">
    <location>
        <begin position="854"/>
        <end position="883"/>
    </location>
</feature>
<keyword evidence="9" id="KW-1185">Reference proteome</keyword>
<reference evidence="8 9" key="1">
    <citation type="submission" date="2020-07" db="EMBL/GenBank/DDBJ databases">
        <title>The yeast mating-type switching endonuclease HO is a domesticated member of an unorthodox homing genetic element family.</title>
        <authorList>
            <person name="Coughlan A.Y."/>
            <person name="Lombardi L."/>
            <person name="Braun-Galleani S."/>
            <person name="Martos A.R."/>
            <person name="Galeote V."/>
            <person name="Bigey F."/>
            <person name="Dequin S."/>
            <person name="Byrne K.P."/>
            <person name="Wolfe K.H."/>
        </authorList>
    </citation>
    <scope>NUCLEOTIDE SEQUENCE [LARGE SCALE GENOMIC DNA]</scope>
    <source>
        <strain evidence="8 9">NRRL Y-6702</strain>
    </source>
</reference>
<evidence type="ECO:0000313" key="8">
    <source>
        <dbReference type="EMBL" id="QLG71758.1"/>
    </source>
</evidence>
<accession>A0A7H9AZB6</accession>
<dbReference type="KEGG" id="zmk:HG535_0C01070"/>
<feature type="signal peptide" evidence="7">
    <location>
        <begin position="1"/>
        <end position="23"/>
    </location>
</feature>
<dbReference type="Gene3D" id="3.30.30.30">
    <property type="match status" value="1"/>
</dbReference>
<comment type="subcellular location">
    <subcellularLocation>
        <location evidence="1">Endoplasmic reticulum lumen</location>
    </subcellularLocation>
</comment>
<evidence type="ECO:0000256" key="1">
    <source>
        <dbReference type="ARBA" id="ARBA00004319"/>
    </source>
</evidence>
<dbReference type="GO" id="GO:0140662">
    <property type="term" value="F:ATP-dependent protein folding chaperone"/>
    <property type="evidence" value="ECO:0007669"/>
    <property type="project" value="InterPro"/>
</dbReference>
<feature type="region of interest" description="Disordered" evidence="6">
    <location>
        <begin position="550"/>
        <end position="579"/>
    </location>
</feature>
<dbReference type="GO" id="GO:0030968">
    <property type="term" value="P:endoplasmic reticulum unfolded protein response"/>
    <property type="evidence" value="ECO:0007669"/>
    <property type="project" value="TreeGrafter"/>
</dbReference>
<dbReference type="RefSeq" id="XP_037143486.1">
    <property type="nucleotide sequence ID" value="XM_037287591.1"/>
</dbReference>
<dbReference type="EMBL" id="CP058606">
    <property type="protein sequence ID" value="QLG71758.1"/>
    <property type="molecule type" value="Genomic_DNA"/>
</dbReference>
<dbReference type="SUPFAM" id="SSF53067">
    <property type="entry name" value="Actin-like ATPase domain"/>
    <property type="match status" value="2"/>
</dbReference>
<proteinExistence type="predicted"/>
<dbReference type="PANTHER" id="PTHR45639">
    <property type="entry name" value="HSC70CB, ISOFORM G-RELATED"/>
    <property type="match status" value="1"/>
</dbReference>
<dbReference type="InterPro" id="IPR029048">
    <property type="entry name" value="HSP70_C_sf"/>
</dbReference>
<organism evidence="8 9">
    <name type="scientific">Zygotorulaspora mrakii</name>
    <name type="common">Zygosaccharomyces mrakii</name>
    <dbReference type="NCBI Taxonomy" id="42260"/>
    <lineage>
        <taxon>Eukaryota</taxon>
        <taxon>Fungi</taxon>
        <taxon>Dikarya</taxon>
        <taxon>Ascomycota</taxon>
        <taxon>Saccharomycotina</taxon>
        <taxon>Saccharomycetes</taxon>
        <taxon>Saccharomycetales</taxon>
        <taxon>Saccharomycetaceae</taxon>
        <taxon>Zygotorulaspora</taxon>
    </lineage>
</organism>